<gene>
    <name evidence="6" type="ORF">CEY15_02840</name>
</gene>
<dbReference type="PANTHER" id="PTHR19211">
    <property type="entry name" value="ATP-BINDING TRANSPORT PROTEIN-RELATED"/>
    <property type="match status" value="1"/>
</dbReference>
<dbReference type="InterPro" id="IPR003593">
    <property type="entry name" value="AAA+_ATPase"/>
</dbReference>
<reference evidence="7" key="1">
    <citation type="submission" date="2017-09" db="EMBL/GenBank/DDBJ databases">
        <authorList>
            <person name="Zhang Y."/>
            <person name="Huang X."/>
            <person name="Liu J."/>
            <person name="Lu L."/>
            <person name="Peng K."/>
        </authorList>
    </citation>
    <scope>NUCLEOTIDE SEQUENCE [LARGE SCALE GENOMIC DNA]</scope>
    <source>
        <strain evidence="7">S-XJ-1</strain>
    </source>
</reference>
<evidence type="ECO:0000256" key="2">
    <source>
        <dbReference type="ARBA" id="ARBA00022741"/>
    </source>
</evidence>
<proteinExistence type="predicted"/>
<comment type="caution">
    <text evidence="6">The sequence shown here is derived from an EMBL/GenBank/DDBJ whole genome shotgun (WGS) entry which is preliminary data.</text>
</comment>
<evidence type="ECO:0000256" key="3">
    <source>
        <dbReference type="ARBA" id="ARBA00022840"/>
    </source>
</evidence>
<evidence type="ECO:0000313" key="6">
    <source>
        <dbReference type="EMBL" id="PAY24405.1"/>
    </source>
</evidence>
<dbReference type="SUPFAM" id="SSF52540">
    <property type="entry name" value="P-loop containing nucleoside triphosphate hydrolases"/>
    <property type="match status" value="2"/>
</dbReference>
<dbReference type="SMART" id="SM00382">
    <property type="entry name" value="AAA"/>
    <property type="match status" value="2"/>
</dbReference>
<keyword evidence="2" id="KW-0547">Nucleotide-binding</keyword>
<dbReference type="InterPro" id="IPR027417">
    <property type="entry name" value="P-loop_NTPase"/>
</dbReference>
<dbReference type="Proteomes" id="UP000218810">
    <property type="component" value="Unassembled WGS sequence"/>
</dbReference>
<organism evidence="6 7">
    <name type="scientific">Dietzia natronolimnaea</name>
    <dbReference type="NCBI Taxonomy" id="161920"/>
    <lineage>
        <taxon>Bacteria</taxon>
        <taxon>Bacillati</taxon>
        <taxon>Actinomycetota</taxon>
        <taxon>Actinomycetes</taxon>
        <taxon>Mycobacteriales</taxon>
        <taxon>Dietziaceae</taxon>
        <taxon>Dietzia</taxon>
    </lineage>
</organism>
<keyword evidence="7" id="KW-1185">Reference proteome</keyword>
<dbReference type="PANTHER" id="PTHR19211:SF123">
    <property type="entry name" value="ABC TRANSPORTER"/>
    <property type="match status" value="1"/>
</dbReference>
<dbReference type="FunFam" id="3.40.50.300:FF:000011">
    <property type="entry name" value="Putative ABC transporter ATP-binding component"/>
    <property type="match status" value="1"/>
</dbReference>
<evidence type="ECO:0000256" key="4">
    <source>
        <dbReference type="SAM" id="Coils"/>
    </source>
</evidence>
<dbReference type="InterPro" id="IPR017871">
    <property type="entry name" value="ABC_transporter-like_CS"/>
</dbReference>
<name>A0A2A2WTD5_9ACTN</name>
<feature type="coiled-coil region" evidence="4">
    <location>
        <begin position="243"/>
        <end position="274"/>
    </location>
</feature>
<sequence length="553" mass="59141">MTATLTARGLGASRGARTLFAGLDLVVAEGDVWGLTGPNGAGKSTLLHALAGAPDAEMSGTVTVSPPHATVGFLRQEVERHDDEEVRDFLHRATGVADAQEHMDALALQMADSDSAADAYGDALERWLALGGGDLDERIPVTAARLGLDVAVLGLPMSALSGGQAARVTLAAVLLSQYEILLLDEPTNDLDLAGLAVLEDFMRTERRPMVVVSHDREFLARCVTGIVELDSAQRQITVFDGGYESYLAERALARQRAREAYEEYAGRVGQLKDRMQTQKTWLDKGVRNTMRKSGGKDAEKDKHIRNRAGQRSEKQAAKIYQTERAMERLDVVAEPRKEWQLQMEIATAPRSGSVVAVLSDAVVRRGDFALGPVTLQIDSGDRVLISGANGSGKSTLLGLLAGDRLPDTGRVSTGAGVAAGRVDQARAEFGGPGPLLDTFCVAADPAGLDPTEGRTVLAKFGLGGEHVARSCASLSPGERTRAALALLQQRGVNLLVLDEPTNHLDLPAIEQLEQAVEAFDGTVLLVTHDRRMRQGFRGTRELVVDSGAVHEVR</sequence>
<dbReference type="AlphaFoldDB" id="A0A2A2WTD5"/>
<dbReference type="Pfam" id="PF00005">
    <property type="entry name" value="ABC_tran"/>
    <property type="match status" value="2"/>
</dbReference>
<keyword evidence="3 6" id="KW-0067">ATP-binding</keyword>
<keyword evidence="4" id="KW-0175">Coiled coil</keyword>
<evidence type="ECO:0000259" key="5">
    <source>
        <dbReference type="PROSITE" id="PS50893"/>
    </source>
</evidence>
<dbReference type="RefSeq" id="WP_095717214.1">
    <property type="nucleotide sequence ID" value="NZ_NTGA01000005.1"/>
</dbReference>
<dbReference type="Gene3D" id="3.40.50.300">
    <property type="entry name" value="P-loop containing nucleotide triphosphate hydrolases"/>
    <property type="match status" value="2"/>
</dbReference>
<dbReference type="OrthoDB" id="3239744at2"/>
<dbReference type="EMBL" id="NTGA01000005">
    <property type="protein sequence ID" value="PAY24405.1"/>
    <property type="molecule type" value="Genomic_DNA"/>
</dbReference>
<accession>A0A2A2WTD5</accession>
<evidence type="ECO:0000256" key="1">
    <source>
        <dbReference type="ARBA" id="ARBA00022737"/>
    </source>
</evidence>
<keyword evidence="1" id="KW-0677">Repeat</keyword>
<dbReference type="CDD" id="cd03221">
    <property type="entry name" value="ABCF_EF-3"/>
    <property type="match status" value="2"/>
</dbReference>
<dbReference type="GO" id="GO:0016887">
    <property type="term" value="F:ATP hydrolysis activity"/>
    <property type="evidence" value="ECO:0007669"/>
    <property type="project" value="InterPro"/>
</dbReference>
<dbReference type="PROSITE" id="PS00211">
    <property type="entry name" value="ABC_TRANSPORTER_1"/>
    <property type="match status" value="1"/>
</dbReference>
<feature type="domain" description="ABC transporter" evidence="5">
    <location>
        <begin position="5"/>
        <end position="265"/>
    </location>
</feature>
<dbReference type="GO" id="GO:0005524">
    <property type="term" value="F:ATP binding"/>
    <property type="evidence" value="ECO:0007669"/>
    <property type="project" value="UniProtKB-KW"/>
</dbReference>
<dbReference type="InterPro" id="IPR003439">
    <property type="entry name" value="ABC_transporter-like_ATP-bd"/>
</dbReference>
<protein>
    <submittedName>
        <fullName evidence="6">Heme ABC transporter ATP-binding protein</fullName>
    </submittedName>
</protein>
<evidence type="ECO:0000313" key="7">
    <source>
        <dbReference type="Proteomes" id="UP000218810"/>
    </source>
</evidence>
<feature type="domain" description="ABC transporter" evidence="5">
    <location>
        <begin position="349"/>
        <end position="552"/>
    </location>
</feature>
<dbReference type="InterPro" id="IPR050611">
    <property type="entry name" value="ABCF"/>
</dbReference>
<dbReference type="PROSITE" id="PS50893">
    <property type="entry name" value="ABC_TRANSPORTER_2"/>
    <property type="match status" value="2"/>
</dbReference>